<reference evidence="11" key="2">
    <citation type="submission" date="2025-08" db="UniProtKB">
        <authorList>
            <consortium name="Ensembl"/>
        </authorList>
    </citation>
    <scope>IDENTIFICATION</scope>
</reference>
<feature type="signal peptide" evidence="10">
    <location>
        <begin position="1"/>
        <end position="16"/>
    </location>
</feature>
<keyword evidence="12" id="KW-1185">Reference proteome</keyword>
<dbReference type="GO" id="GO:0050840">
    <property type="term" value="F:extracellular matrix binding"/>
    <property type="evidence" value="ECO:0007669"/>
    <property type="project" value="TreeGrafter"/>
</dbReference>
<dbReference type="GO" id="GO:0001649">
    <property type="term" value="P:osteoblast differentiation"/>
    <property type="evidence" value="ECO:0007669"/>
    <property type="project" value="TreeGrafter"/>
</dbReference>
<proteinExistence type="inferred from homology"/>
<dbReference type="CTD" id="6696"/>
<evidence type="ECO:0000256" key="7">
    <source>
        <dbReference type="ARBA" id="ARBA00022981"/>
    </source>
</evidence>
<keyword evidence="5 10" id="KW-0732">Signal</keyword>
<dbReference type="PROSITE" id="PS00884">
    <property type="entry name" value="OSTEOPONTIN"/>
    <property type="match status" value="1"/>
</dbReference>
<gene>
    <name evidence="11" type="primary">SPP1</name>
</gene>
<dbReference type="FunCoup" id="H0YVH9">
    <property type="interactions" value="80"/>
</dbReference>
<feature type="compositionally biased region" description="Basic and acidic residues" evidence="9">
    <location>
        <begin position="212"/>
        <end position="243"/>
    </location>
</feature>
<dbReference type="SMART" id="SM00017">
    <property type="entry name" value="OSTEO"/>
    <property type="match status" value="1"/>
</dbReference>
<dbReference type="KEGG" id="tgu:100231638"/>
<dbReference type="AlphaFoldDB" id="H0YVH9"/>
<dbReference type="GeneTree" id="ENSGT00390000002509"/>
<feature type="compositionally biased region" description="Basic and acidic residues" evidence="9">
    <location>
        <begin position="31"/>
        <end position="49"/>
    </location>
</feature>
<comment type="similarity">
    <text evidence="2">Belongs to the osteopontin family.</text>
</comment>
<keyword evidence="3" id="KW-0964">Secreted</keyword>
<comment type="subcellular location">
    <subcellularLocation>
        <location evidence="1">Secreted</location>
    </subcellularLocation>
</comment>
<evidence type="ECO:0000256" key="8">
    <source>
        <dbReference type="ARBA" id="ARBA00023180"/>
    </source>
</evidence>
<dbReference type="PRINTS" id="PR00216">
    <property type="entry name" value="OSTEOPONTIN"/>
</dbReference>
<keyword evidence="4" id="KW-0597">Phosphoprotein</keyword>
<dbReference type="PANTHER" id="PTHR10607">
    <property type="entry name" value="OSTEOPONTIN"/>
    <property type="match status" value="1"/>
</dbReference>
<accession>H0YVH9</accession>
<keyword evidence="7" id="KW-0730">Sialic acid</keyword>
<evidence type="ECO:0000256" key="1">
    <source>
        <dbReference type="ARBA" id="ARBA00004613"/>
    </source>
</evidence>
<protein>
    <submittedName>
        <fullName evidence="11">Secreted phosphoprotein 1</fullName>
    </submittedName>
</protein>
<evidence type="ECO:0000256" key="4">
    <source>
        <dbReference type="ARBA" id="ARBA00022553"/>
    </source>
</evidence>
<feature type="compositionally biased region" description="Polar residues" evidence="9">
    <location>
        <begin position="202"/>
        <end position="211"/>
    </location>
</feature>
<name>H0YVH9_TAEGU</name>
<evidence type="ECO:0000313" key="12">
    <source>
        <dbReference type="Proteomes" id="UP000007754"/>
    </source>
</evidence>
<dbReference type="PANTHER" id="PTHR10607:SF1">
    <property type="entry name" value="OSTEOPONTIN"/>
    <property type="match status" value="1"/>
</dbReference>
<dbReference type="OrthoDB" id="9047304at2759"/>
<dbReference type="GO" id="GO:0045780">
    <property type="term" value="P:positive regulation of bone resorption"/>
    <property type="evidence" value="ECO:0007669"/>
    <property type="project" value="TreeGrafter"/>
</dbReference>
<feature type="compositionally biased region" description="Polar residues" evidence="9">
    <location>
        <begin position="64"/>
        <end position="76"/>
    </location>
</feature>
<evidence type="ECO:0000256" key="6">
    <source>
        <dbReference type="ARBA" id="ARBA00022889"/>
    </source>
</evidence>
<reference evidence="11 12" key="1">
    <citation type="journal article" date="2010" name="Nature">
        <title>The genome of a songbird.</title>
        <authorList>
            <person name="Warren W.C."/>
            <person name="Clayton D.F."/>
            <person name="Ellegren H."/>
            <person name="Arnold A.P."/>
            <person name="Hillier L.W."/>
            <person name="Kunstner A."/>
            <person name="Searle S."/>
            <person name="White S."/>
            <person name="Vilella A.J."/>
            <person name="Fairley S."/>
            <person name="Heger A."/>
            <person name="Kong L."/>
            <person name="Ponting C.P."/>
            <person name="Jarvis E.D."/>
            <person name="Mello C.V."/>
            <person name="Minx P."/>
            <person name="Lovell P."/>
            <person name="Velho T.A."/>
            <person name="Ferris M."/>
            <person name="Balakrishnan C.N."/>
            <person name="Sinha S."/>
            <person name="Blatti C."/>
            <person name="London S.E."/>
            <person name="Li Y."/>
            <person name="Lin Y.C."/>
            <person name="George J."/>
            <person name="Sweedler J."/>
            <person name="Southey B."/>
            <person name="Gunaratne P."/>
            <person name="Watson M."/>
            <person name="Nam K."/>
            <person name="Backstrom N."/>
            <person name="Smeds L."/>
            <person name="Nabholz B."/>
            <person name="Itoh Y."/>
            <person name="Whitney O."/>
            <person name="Pfenning A.R."/>
            <person name="Howard J."/>
            <person name="Volker M."/>
            <person name="Skinner B.M."/>
            <person name="Griffin D.K."/>
            <person name="Ye L."/>
            <person name="McLaren W.M."/>
            <person name="Flicek P."/>
            <person name="Quesada V."/>
            <person name="Velasco G."/>
            <person name="Lopez-Otin C."/>
            <person name="Puente X.S."/>
            <person name="Olender T."/>
            <person name="Lancet D."/>
            <person name="Smit A.F."/>
            <person name="Hubley R."/>
            <person name="Konkel M.K."/>
            <person name="Walker J.A."/>
            <person name="Batzer M.A."/>
            <person name="Gu W."/>
            <person name="Pollock D.D."/>
            <person name="Chen L."/>
            <person name="Cheng Z."/>
            <person name="Eichler E.E."/>
            <person name="Stapley J."/>
            <person name="Slate J."/>
            <person name="Ekblom R."/>
            <person name="Birkhead T."/>
            <person name="Burke T."/>
            <person name="Burt D."/>
            <person name="Scharff C."/>
            <person name="Adam I."/>
            <person name="Richard H."/>
            <person name="Sultan M."/>
            <person name="Soldatov A."/>
            <person name="Lehrach H."/>
            <person name="Edwards S.V."/>
            <person name="Yang S.P."/>
            <person name="Li X."/>
            <person name="Graves T."/>
            <person name="Fulton L."/>
            <person name="Nelson J."/>
            <person name="Chinwalla A."/>
            <person name="Hou S."/>
            <person name="Mardis E.R."/>
            <person name="Wilson R.K."/>
        </authorList>
    </citation>
    <scope>NUCLEOTIDE SEQUENCE [LARGE SCALE GENOMIC DNA]</scope>
</reference>
<feature type="region of interest" description="Disordered" evidence="9">
    <location>
        <begin position="30"/>
        <end position="141"/>
    </location>
</feature>
<feature type="compositionally biased region" description="Basic and acidic residues" evidence="9">
    <location>
        <begin position="251"/>
        <end position="341"/>
    </location>
</feature>
<organism evidence="11 12">
    <name type="scientific">Taeniopygia guttata</name>
    <name type="common">Zebra finch</name>
    <name type="synonym">Poephila guttata</name>
    <dbReference type="NCBI Taxonomy" id="59729"/>
    <lineage>
        <taxon>Eukaryota</taxon>
        <taxon>Metazoa</taxon>
        <taxon>Chordata</taxon>
        <taxon>Craniata</taxon>
        <taxon>Vertebrata</taxon>
        <taxon>Euteleostomi</taxon>
        <taxon>Archelosauria</taxon>
        <taxon>Archosauria</taxon>
        <taxon>Dinosauria</taxon>
        <taxon>Saurischia</taxon>
        <taxon>Theropoda</taxon>
        <taxon>Coelurosauria</taxon>
        <taxon>Aves</taxon>
        <taxon>Neognathae</taxon>
        <taxon>Neoaves</taxon>
        <taxon>Telluraves</taxon>
        <taxon>Australaves</taxon>
        <taxon>Passeriformes</taxon>
        <taxon>Passeroidea</taxon>
        <taxon>Estrildidae</taxon>
        <taxon>Estrildinae</taxon>
        <taxon>Taeniopygia</taxon>
    </lineage>
</organism>
<dbReference type="HOGENOM" id="CLU_134166_0_0_1"/>
<reference evidence="11" key="3">
    <citation type="submission" date="2025-09" db="UniProtKB">
        <authorList>
            <consortium name="Ensembl"/>
        </authorList>
    </citation>
    <scope>IDENTIFICATION</scope>
</reference>
<evidence type="ECO:0000256" key="9">
    <source>
        <dbReference type="SAM" id="MobiDB-lite"/>
    </source>
</evidence>
<keyword evidence="6" id="KW-0130">Cell adhesion</keyword>
<evidence type="ECO:0000256" key="5">
    <source>
        <dbReference type="ARBA" id="ARBA00022729"/>
    </source>
</evidence>
<feature type="compositionally biased region" description="Low complexity" evidence="9">
    <location>
        <begin position="125"/>
        <end position="136"/>
    </location>
</feature>
<evidence type="ECO:0000256" key="10">
    <source>
        <dbReference type="SAM" id="SignalP"/>
    </source>
</evidence>
<evidence type="ECO:0000256" key="2">
    <source>
        <dbReference type="ARBA" id="ARBA00007517"/>
    </source>
</evidence>
<dbReference type="Ensembl" id="ENSTGUT00000002321.2">
    <property type="protein sequence ID" value="ENSTGUP00000002300.2"/>
    <property type="gene ID" value="ENSTGUG00000002233.2"/>
</dbReference>
<feature type="compositionally biased region" description="Acidic residues" evidence="9">
    <location>
        <begin position="97"/>
        <end position="115"/>
    </location>
</feature>
<sequence length="372" mass="41304">MKVAVLCLCLISITAAWPVVPSKQHAISASSEEKYDSRGQHLHRYHNDHVNSQSQESQQHPQSDLASSQQTLYSSEESMDVPEQLHFPDVSSKSHEDVDDDDDDNDSNDTDESEEVITSFPTDIPVTEPFPTVPFTRGDNAGRGDSVAYRMRAKAALLKYIKFHKDAKKLLYDATEEDESDMDAASQRSLSRENPAFRRSKPASSVVWSDQSHGRDSSEQDSDPHDRSLENHSWPKSDSHEAQGDSSKSGVRRDSLSSVESRERGDSLSSVESRERGDSHPSVESRERGDSQPSVESRERGASHPSVESRERGDSHSSVESRERGDSHPSVESRESPDRVSAELADGISSQTLESAEDSQDRHSIESNEVTL</sequence>
<dbReference type="Pfam" id="PF00865">
    <property type="entry name" value="Osteopontin"/>
    <property type="match status" value="1"/>
</dbReference>
<dbReference type="InterPro" id="IPR019841">
    <property type="entry name" value="Osteopontin_CS"/>
</dbReference>
<dbReference type="OMA" id="HSAEDHH"/>
<dbReference type="GO" id="GO:0007155">
    <property type="term" value="P:cell adhesion"/>
    <property type="evidence" value="ECO:0007669"/>
    <property type="project" value="UniProtKB-KW"/>
</dbReference>
<feature type="region of interest" description="Disordered" evidence="9">
    <location>
        <begin position="174"/>
        <end position="372"/>
    </location>
</feature>
<dbReference type="STRING" id="59729.ENSTGUP00000002300"/>
<dbReference type="Proteomes" id="UP000007754">
    <property type="component" value="Chromosome 4"/>
</dbReference>
<dbReference type="GO" id="GO:0005615">
    <property type="term" value="C:extracellular space"/>
    <property type="evidence" value="ECO:0007669"/>
    <property type="project" value="TreeGrafter"/>
</dbReference>
<dbReference type="InParanoid" id="H0YVH9"/>
<evidence type="ECO:0000256" key="3">
    <source>
        <dbReference type="ARBA" id="ARBA00022525"/>
    </source>
</evidence>
<feature type="compositionally biased region" description="Low complexity" evidence="9">
    <location>
        <begin position="52"/>
        <end position="63"/>
    </location>
</feature>
<dbReference type="InterPro" id="IPR002038">
    <property type="entry name" value="Osteopontin"/>
</dbReference>
<keyword evidence="8" id="KW-0325">Glycoprotein</keyword>
<evidence type="ECO:0000313" key="11">
    <source>
        <dbReference type="Ensembl" id="ENSTGUP00000002300.2"/>
    </source>
</evidence>
<feature type="chain" id="PRO_5025355632" evidence="10">
    <location>
        <begin position="17"/>
        <end position="372"/>
    </location>
</feature>